<reference evidence="6 7" key="1">
    <citation type="submission" date="2017-09" db="EMBL/GenBank/DDBJ databases">
        <authorList>
            <consortium name="International Durum Wheat Genome Sequencing Consortium (IDWGSC)"/>
            <person name="Milanesi L."/>
        </authorList>
    </citation>
    <scope>NUCLEOTIDE SEQUENCE [LARGE SCALE GENOMIC DNA]</scope>
    <source>
        <strain evidence="7">cv. Svevo</strain>
    </source>
</reference>
<sequence>MTETGDELGGAVMGIDLGTAWSCVGVYRQGRVEILTNEHGGRTTPSYVAFTDTERLVGDAAKNQAARNPANTIFGTKRLMGKRFSDASVQSDTKLWPFKVTAGRGDKPMIAANYKRKPKLVAAEEIGSMLLGKMEGGRRGLPRRPRHGRRGHGPRVVRHRAASCYQGRLRRRGPERHRHRPRARGRGHRLWPPRKHGGGGTTSVALLAVAAGKITVLATAGEPHLGGEDFDSRMVEHLADQFKAEYNKDVSGSARALVRLRAACEHAKRTLSSATWAAIEIDCLLDGIDFRTAITRDQFEDLNLDLFCKCLDPIKKCLGNATIRRSDVHDVVLVGGSTRIPRVRRMLQDLFDGKELCPDINPEEAVARGAAILGAMASHVPAGDLLDLFLLDATPHSLGVEESGDGIMTVIVPKNTTIPIRREQIISLQSHHKRGVVISVFQGENATARENRLLGELKLSGVHHGDGPHTGAKRQIPVCFDIDADGVLTVYATVTPSGSVRQLTEP</sequence>
<dbReference type="Gramene" id="TRITD3Bv1G155490.1">
    <property type="protein sequence ID" value="TRITD3Bv1G155490.1"/>
    <property type="gene ID" value="TRITD3Bv1G155490"/>
</dbReference>
<dbReference type="FunFam" id="3.30.420.40:FF:000028">
    <property type="entry name" value="heat shock 70 kDa protein-like"/>
    <property type="match status" value="1"/>
</dbReference>
<evidence type="ECO:0000313" key="7">
    <source>
        <dbReference type="Proteomes" id="UP000324705"/>
    </source>
</evidence>
<gene>
    <name evidence="6" type="ORF">TRITD_3Bv1G155490</name>
</gene>
<dbReference type="SUPFAM" id="SSF100920">
    <property type="entry name" value="Heat shock protein 70kD (HSP70), peptide-binding domain"/>
    <property type="match status" value="1"/>
</dbReference>
<accession>A0A9R1S397</accession>
<dbReference type="InterPro" id="IPR043129">
    <property type="entry name" value="ATPase_NBD"/>
</dbReference>
<dbReference type="GO" id="GO:0005524">
    <property type="term" value="F:ATP binding"/>
    <property type="evidence" value="ECO:0007669"/>
    <property type="project" value="UniProtKB-KW"/>
</dbReference>
<evidence type="ECO:0000256" key="2">
    <source>
        <dbReference type="ARBA" id="ARBA00022741"/>
    </source>
</evidence>
<keyword evidence="7" id="KW-1185">Reference proteome</keyword>
<dbReference type="InterPro" id="IPR029047">
    <property type="entry name" value="HSP70_peptide-bd_sf"/>
</dbReference>
<evidence type="ECO:0000256" key="1">
    <source>
        <dbReference type="ARBA" id="ARBA00007381"/>
    </source>
</evidence>
<feature type="compositionally biased region" description="Basic residues" evidence="5">
    <location>
        <begin position="140"/>
        <end position="157"/>
    </location>
</feature>
<protein>
    <recommendedName>
        <fullName evidence="8">Heat shock protein 70</fullName>
    </recommendedName>
</protein>
<evidence type="ECO:0000256" key="3">
    <source>
        <dbReference type="ARBA" id="ARBA00022840"/>
    </source>
</evidence>
<evidence type="ECO:0008006" key="8">
    <source>
        <dbReference type="Google" id="ProtNLM"/>
    </source>
</evidence>
<keyword evidence="2 4" id="KW-0547">Nucleotide-binding</keyword>
<dbReference type="InterPro" id="IPR013126">
    <property type="entry name" value="Hsp_70_fam"/>
</dbReference>
<dbReference type="GO" id="GO:0140662">
    <property type="term" value="F:ATP-dependent protein folding chaperone"/>
    <property type="evidence" value="ECO:0007669"/>
    <property type="project" value="InterPro"/>
</dbReference>
<dbReference type="PANTHER" id="PTHR19375">
    <property type="entry name" value="HEAT SHOCK PROTEIN 70KDA"/>
    <property type="match status" value="1"/>
</dbReference>
<proteinExistence type="inferred from homology"/>
<dbReference type="Proteomes" id="UP000324705">
    <property type="component" value="Chromosome 3B"/>
</dbReference>
<dbReference type="EMBL" id="LT934116">
    <property type="protein sequence ID" value="VAH78917.1"/>
    <property type="molecule type" value="Genomic_DNA"/>
</dbReference>
<dbReference type="SUPFAM" id="SSF53067">
    <property type="entry name" value="Actin-like ATPase domain"/>
    <property type="match status" value="2"/>
</dbReference>
<dbReference type="Gene3D" id="3.30.420.40">
    <property type="match status" value="3"/>
</dbReference>
<dbReference type="PRINTS" id="PR00301">
    <property type="entry name" value="HEATSHOCK70"/>
</dbReference>
<dbReference type="PROSITE" id="PS01036">
    <property type="entry name" value="HSP70_3"/>
    <property type="match status" value="1"/>
</dbReference>
<feature type="region of interest" description="Disordered" evidence="5">
    <location>
        <begin position="170"/>
        <end position="197"/>
    </location>
</feature>
<dbReference type="OMA" id="MIAANYK"/>
<organism evidence="6 7">
    <name type="scientific">Triticum turgidum subsp. durum</name>
    <name type="common">Durum wheat</name>
    <name type="synonym">Triticum durum</name>
    <dbReference type="NCBI Taxonomy" id="4567"/>
    <lineage>
        <taxon>Eukaryota</taxon>
        <taxon>Viridiplantae</taxon>
        <taxon>Streptophyta</taxon>
        <taxon>Embryophyta</taxon>
        <taxon>Tracheophyta</taxon>
        <taxon>Spermatophyta</taxon>
        <taxon>Magnoliopsida</taxon>
        <taxon>Liliopsida</taxon>
        <taxon>Poales</taxon>
        <taxon>Poaceae</taxon>
        <taxon>BOP clade</taxon>
        <taxon>Pooideae</taxon>
        <taxon>Triticodae</taxon>
        <taxon>Triticeae</taxon>
        <taxon>Triticinae</taxon>
        <taxon>Triticum</taxon>
    </lineage>
</organism>
<evidence type="ECO:0000256" key="5">
    <source>
        <dbReference type="SAM" id="MobiDB-lite"/>
    </source>
</evidence>
<dbReference type="Gene3D" id="3.90.640.10">
    <property type="entry name" value="Actin, Chain A, domain 4"/>
    <property type="match status" value="1"/>
</dbReference>
<keyword evidence="3 4" id="KW-0067">ATP-binding</keyword>
<comment type="similarity">
    <text evidence="1 4">Belongs to the heat shock protein 70 family.</text>
</comment>
<dbReference type="FunFam" id="3.90.640.10:FF:000002">
    <property type="entry name" value="Heat shock 70 kDa"/>
    <property type="match status" value="1"/>
</dbReference>
<dbReference type="AlphaFoldDB" id="A0A9R1S397"/>
<dbReference type="Gene3D" id="2.60.34.10">
    <property type="entry name" value="Substrate Binding Domain Of DNAk, Chain A, domain 1"/>
    <property type="match status" value="1"/>
</dbReference>
<evidence type="ECO:0000256" key="4">
    <source>
        <dbReference type="RuleBase" id="RU003322"/>
    </source>
</evidence>
<dbReference type="FunFam" id="3.30.30.30:FF:000001">
    <property type="entry name" value="heat shock 70 kDa protein-like"/>
    <property type="match status" value="1"/>
</dbReference>
<dbReference type="InterPro" id="IPR018181">
    <property type="entry name" value="Heat_shock_70_CS"/>
</dbReference>
<name>A0A9R1S397_TRITD</name>
<feature type="region of interest" description="Disordered" evidence="5">
    <location>
        <begin position="134"/>
        <end position="157"/>
    </location>
</feature>
<dbReference type="Pfam" id="PF00012">
    <property type="entry name" value="HSP70"/>
    <property type="match status" value="2"/>
</dbReference>
<evidence type="ECO:0000313" key="6">
    <source>
        <dbReference type="EMBL" id="VAH78917.1"/>
    </source>
</evidence>